<dbReference type="EMBL" id="JACXWY010000008">
    <property type="protein sequence ID" value="MBD3847023.1"/>
    <property type="molecule type" value="Genomic_DNA"/>
</dbReference>
<dbReference type="AlphaFoldDB" id="A0A927E946"/>
<reference evidence="3" key="1">
    <citation type="submission" date="2020-09" db="EMBL/GenBank/DDBJ databases">
        <title>Bosea spartocytisi sp. nov. a root nodule endophyte of Spartocytisus supranubius in the high mountain ecosystem fo the Teide National Park (Canary Islands, Spain).</title>
        <authorList>
            <person name="Pulido-Suarez L."/>
            <person name="Peix A."/>
            <person name="Igual J.M."/>
            <person name="Socas-Perez N."/>
            <person name="Velazquez E."/>
            <person name="Flores-Felix J.D."/>
            <person name="Leon-Barrios M."/>
        </authorList>
    </citation>
    <scope>NUCLEOTIDE SEQUENCE</scope>
    <source>
        <strain evidence="3">SSUT16</strain>
    </source>
</reference>
<feature type="transmembrane region" description="Helical" evidence="1">
    <location>
        <begin position="129"/>
        <end position="148"/>
    </location>
</feature>
<keyword evidence="1" id="KW-0472">Membrane</keyword>
<dbReference type="Proteomes" id="UP000619295">
    <property type="component" value="Unassembled WGS sequence"/>
</dbReference>
<dbReference type="SUPFAM" id="SSF103481">
    <property type="entry name" value="Multidrug resistance efflux transporter EmrE"/>
    <property type="match status" value="2"/>
</dbReference>
<name>A0A927E946_9HYPH</name>
<evidence type="ECO:0000256" key="1">
    <source>
        <dbReference type="SAM" id="Phobius"/>
    </source>
</evidence>
<gene>
    <name evidence="3" type="ORF">IED13_15045</name>
</gene>
<feature type="transmembrane region" description="Helical" evidence="1">
    <location>
        <begin position="292"/>
        <end position="309"/>
    </location>
</feature>
<dbReference type="InterPro" id="IPR000620">
    <property type="entry name" value="EamA_dom"/>
</dbReference>
<feature type="transmembrane region" description="Helical" evidence="1">
    <location>
        <begin position="36"/>
        <end position="53"/>
    </location>
</feature>
<feature type="transmembrane region" description="Helical" evidence="1">
    <location>
        <begin position="155"/>
        <end position="173"/>
    </location>
</feature>
<sequence length="327" mass="34766">MVPLAIFRPVPSPIPPGPASETAHPTSAGSLRHDNALLGIGIMLLATVFLSAGDAASKYLAASVPALHIVWLRYVTSALILLAIIGFQRGKISLRTRRPGLQLLRGIGLIGSSIFFVSSLKYLKIADATATSFVAPLFVTALSIPLLGESVGWRRWLATIVGLIGVLIVVRPGGSGFQLASLLPVVSSLSWAFALIVTRMMSGTENPIATITYSTVFGAIVSSLLLPVHWVEPNWTIALVGLFIGAVSTAGHWLVIVAFRYAAASLLAPFSYIQLFWAALFGFLLFAALPDLWTWVGAAVIAGSGLYTAHRERIRARQVTAGNQGSR</sequence>
<feature type="transmembrane region" description="Helical" evidence="1">
    <location>
        <begin position="59"/>
        <end position="82"/>
    </location>
</feature>
<organism evidence="3 4">
    <name type="scientific">Bosea spartocytisi</name>
    <dbReference type="NCBI Taxonomy" id="2773451"/>
    <lineage>
        <taxon>Bacteria</taxon>
        <taxon>Pseudomonadati</taxon>
        <taxon>Pseudomonadota</taxon>
        <taxon>Alphaproteobacteria</taxon>
        <taxon>Hyphomicrobiales</taxon>
        <taxon>Boseaceae</taxon>
        <taxon>Bosea</taxon>
    </lineage>
</organism>
<proteinExistence type="predicted"/>
<feature type="transmembrane region" description="Helical" evidence="1">
    <location>
        <begin position="103"/>
        <end position="123"/>
    </location>
</feature>
<dbReference type="PANTHER" id="PTHR22911">
    <property type="entry name" value="ACYL-MALONYL CONDENSING ENZYME-RELATED"/>
    <property type="match status" value="1"/>
</dbReference>
<evidence type="ECO:0000259" key="2">
    <source>
        <dbReference type="Pfam" id="PF00892"/>
    </source>
</evidence>
<keyword evidence="1" id="KW-0812">Transmembrane</keyword>
<feature type="domain" description="EamA" evidence="2">
    <location>
        <begin position="38"/>
        <end position="170"/>
    </location>
</feature>
<keyword evidence="4" id="KW-1185">Reference proteome</keyword>
<dbReference type="Pfam" id="PF00892">
    <property type="entry name" value="EamA"/>
    <property type="match status" value="2"/>
</dbReference>
<dbReference type="GO" id="GO:0016020">
    <property type="term" value="C:membrane"/>
    <property type="evidence" value="ECO:0007669"/>
    <property type="project" value="InterPro"/>
</dbReference>
<comment type="caution">
    <text evidence="3">The sequence shown here is derived from an EMBL/GenBank/DDBJ whole genome shotgun (WGS) entry which is preliminary data.</text>
</comment>
<feature type="transmembrane region" description="Helical" evidence="1">
    <location>
        <begin position="210"/>
        <end position="231"/>
    </location>
</feature>
<feature type="transmembrane region" description="Helical" evidence="1">
    <location>
        <begin position="266"/>
        <end position="286"/>
    </location>
</feature>
<evidence type="ECO:0000313" key="3">
    <source>
        <dbReference type="EMBL" id="MBD3847023.1"/>
    </source>
</evidence>
<feature type="transmembrane region" description="Helical" evidence="1">
    <location>
        <begin position="179"/>
        <end position="198"/>
    </location>
</feature>
<feature type="transmembrane region" description="Helical" evidence="1">
    <location>
        <begin position="237"/>
        <end position="259"/>
    </location>
</feature>
<dbReference type="PANTHER" id="PTHR22911:SF103">
    <property type="entry name" value="BLR2811 PROTEIN"/>
    <property type="match status" value="1"/>
</dbReference>
<protein>
    <submittedName>
        <fullName evidence="3">DMT family transporter</fullName>
    </submittedName>
</protein>
<dbReference type="InterPro" id="IPR037185">
    <property type="entry name" value="EmrE-like"/>
</dbReference>
<feature type="domain" description="EamA" evidence="2">
    <location>
        <begin position="181"/>
        <end position="303"/>
    </location>
</feature>
<keyword evidence="1" id="KW-1133">Transmembrane helix</keyword>
<evidence type="ECO:0000313" key="4">
    <source>
        <dbReference type="Proteomes" id="UP000619295"/>
    </source>
</evidence>
<accession>A0A927E946</accession>